<feature type="coiled-coil region" evidence="16">
    <location>
        <begin position="174"/>
        <end position="208"/>
    </location>
</feature>
<comment type="function">
    <text evidence="13">Essential cell division protein that coordinates cell division and chromosome segregation. The N-terminus is involved in assembly of the cell-division machinery. The C-terminus functions as a DNA motor that moves dsDNA in an ATP-dependent manner towards the dif recombination site, which is located within the replication terminus region. Required for activation of the Xer recombinase, allowing activation of chromosome unlinking by recombination.</text>
</comment>
<dbReference type="Gene3D" id="3.40.50.300">
    <property type="entry name" value="P-loop containing nucleotide triphosphate hydrolases"/>
    <property type="match status" value="1"/>
</dbReference>
<evidence type="ECO:0000256" key="6">
    <source>
        <dbReference type="ARBA" id="ARBA00022741"/>
    </source>
</evidence>
<dbReference type="Pfam" id="PF13491">
    <property type="entry name" value="FtsK_4TM"/>
    <property type="match status" value="1"/>
</dbReference>
<protein>
    <submittedName>
        <fullName evidence="19">DNA translocase FtsK</fullName>
    </submittedName>
</protein>
<proteinExistence type="inferred from homology"/>
<keyword evidence="10" id="KW-0238">DNA-binding</keyword>
<evidence type="ECO:0000256" key="2">
    <source>
        <dbReference type="ARBA" id="ARBA00006474"/>
    </source>
</evidence>
<evidence type="ECO:0000256" key="8">
    <source>
        <dbReference type="ARBA" id="ARBA00022840"/>
    </source>
</evidence>
<dbReference type="Pfam" id="PF17854">
    <property type="entry name" value="FtsK_alpha"/>
    <property type="match status" value="1"/>
</dbReference>
<keyword evidence="4" id="KW-0132">Cell division</keyword>
<gene>
    <name evidence="19" type="ORF">EF514_08815</name>
</gene>
<dbReference type="AlphaFoldDB" id="A0A437S568"/>
<dbReference type="InterPro" id="IPR050206">
    <property type="entry name" value="FtsK/SpoIIIE/SftA"/>
</dbReference>
<dbReference type="PANTHER" id="PTHR22683">
    <property type="entry name" value="SPORULATION PROTEIN RELATED"/>
    <property type="match status" value="1"/>
</dbReference>
<evidence type="ECO:0000256" key="9">
    <source>
        <dbReference type="ARBA" id="ARBA00022989"/>
    </source>
</evidence>
<keyword evidence="6 15" id="KW-0547">Nucleotide-binding</keyword>
<dbReference type="InterPro" id="IPR003593">
    <property type="entry name" value="AAA+_ATPase"/>
</dbReference>
<sequence length="702" mass="78154">MGIMGTVLYRFYSFLGGRANFIFPLAIIFWGILLNRKSTDDNKKYFISSSIIILSILVILDSTKASNLTLIDRINLAIDYSAIASSGGVIGAIIGFFLYKLFGSIGTYILLSIVIIINLFIITGKSFASFKQYSLESIEKLKTMHLDFKTKKSEKRSDEKESNVENQKNIIIRENNIESSIEESDLNLDELSEEIVDTFNNSEVVKNEEEIIEEVSKIDYTENKEYVFPPVELLDSSISKSKVSNREILENGKIIEQTMENFGIDSKIVAINKGPVITCYELEPAPGVKLSKIVSLNDNLSMSLASPDIRIEAPIPGKSAVGIEVPNKNKESVSIRELIESKEFKNLKSNLPLALGKDVSGSIVISTIDKMPHLLIAGATGSGKSVCINTIITNIIYKSSPKDVKLMLIDPKVVELNVYNGIPHLLIPVVTNPQKAAFALNWAVGEMENRYKIFAENSVRDIGSYNRKMERSNKLDKKMPQIVIIVDELADLMMVAAKDVEDYIARLAQMARAAGIHLILATQRPSVDVITGTIKANIPSRIAFSVSSAIDSRTILDFSGAEKLIGKGDMLFYPNFYSKPLRVQGAFISDEEVENVVNFVKANNIVENHSSKNIEEKIELKAKEPTEDRDPLFKDALEFVVNDEQASISFLQRKLKIGYSRAARIVDQMEEAGILGPHEGSKPRKLLLTKDEVSQFLEEDNE</sequence>
<keyword evidence="7" id="KW-0159">Chromosome partition</keyword>
<dbReference type="SMART" id="SM00843">
    <property type="entry name" value="Ftsk_gamma"/>
    <property type="match status" value="1"/>
</dbReference>
<dbReference type="InterPro" id="IPR002543">
    <property type="entry name" value="FtsK_dom"/>
</dbReference>
<evidence type="ECO:0000313" key="19">
    <source>
        <dbReference type="EMBL" id="RVU54192.1"/>
    </source>
</evidence>
<dbReference type="OrthoDB" id="9807790at2"/>
<feature type="transmembrane region" description="Helical" evidence="17">
    <location>
        <begin position="105"/>
        <end position="124"/>
    </location>
</feature>
<dbReference type="InterPro" id="IPR036390">
    <property type="entry name" value="WH_DNA-bd_sf"/>
</dbReference>
<evidence type="ECO:0000256" key="11">
    <source>
        <dbReference type="ARBA" id="ARBA00023136"/>
    </source>
</evidence>
<dbReference type="Gene3D" id="1.10.10.10">
    <property type="entry name" value="Winged helix-like DNA-binding domain superfamily/Winged helix DNA-binding domain"/>
    <property type="match status" value="1"/>
</dbReference>
<dbReference type="GO" id="GO:0003677">
    <property type="term" value="F:DNA binding"/>
    <property type="evidence" value="ECO:0007669"/>
    <property type="project" value="UniProtKB-KW"/>
</dbReference>
<keyword evidence="16" id="KW-0175">Coiled coil</keyword>
<evidence type="ECO:0000256" key="7">
    <source>
        <dbReference type="ARBA" id="ARBA00022829"/>
    </source>
</evidence>
<evidence type="ECO:0000256" key="17">
    <source>
        <dbReference type="SAM" id="Phobius"/>
    </source>
</evidence>
<dbReference type="InterPro" id="IPR018541">
    <property type="entry name" value="Ftsk_gamma"/>
</dbReference>
<dbReference type="SUPFAM" id="SSF46785">
    <property type="entry name" value="Winged helix' DNA-binding domain"/>
    <property type="match status" value="1"/>
</dbReference>
<dbReference type="PANTHER" id="PTHR22683:SF41">
    <property type="entry name" value="DNA TRANSLOCASE FTSK"/>
    <property type="match status" value="1"/>
</dbReference>
<evidence type="ECO:0000256" key="1">
    <source>
        <dbReference type="ARBA" id="ARBA00004651"/>
    </source>
</evidence>
<evidence type="ECO:0000256" key="3">
    <source>
        <dbReference type="ARBA" id="ARBA00022475"/>
    </source>
</evidence>
<dbReference type="SUPFAM" id="SSF52540">
    <property type="entry name" value="P-loop containing nucleoside triphosphate hydrolases"/>
    <property type="match status" value="1"/>
</dbReference>
<comment type="caution">
    <text evidence="19">The sequence shown here is derived from an EMBL/GenBank/DDBJ whole genome shotgun (WGS) entry which is preliminary data.</text>
</comment>
<evidence type="ECO:0000256" key="13">
    <source>
        <dbReference type="ARBA" id="ARBA00024986"/>
    </source>
</evidence>
<comment type="subcellular location">
    <subcellularLocation>
        <location evidence="1">Cell membrane</location>
        <topology evidence="1">Multi-pass membrane protein</topology>
    </subcellularLocation>
</comment>
<evidence type="ECO:0000256" key="5">
    <source>
        <dbReference type="ARBA" id="ARBA00022692"/>
    </source>
</evidence>
<dbReference type="Proteomes" id="UP000288812">
    <property type="component" value="Unassembled WGS sequence"/>
</dbReference>
<evidence type="ECO:0000259" key="18">
    <source>
        <dbReference type="PROSITE" id="PS50901"/>
    </source>
</evidence>
<keyword evidence="3" id="KW-1003">Cell membrane</keyword>
<evidence type="ECO:0000256" key="16">
    <source>
        <dbReference type="SAM" id="Coils"/>
    </source>
</evidence>
<dbReference type="Gene3D" id="3.30.980.40">
    <property type="match status" value="1"/>
</dbReference>
<keyword evidence="8 15" id="KW-0067">ATP-binding</keyword>
<name>A0A437S568_9FIRM</name>
<dbReference type="GO" id="GO:0005524">
    <property type="term" value="F:ATP binding"/>
    <property type="evidence" value="ECO:0007669"/>
    <property type="project" value="UniProtKB-UniRule"/>
</dbReference>
<dbReference type="GO" id="GO:0007059">
    <property type="term" value="P:chromosome segregation"/>
    <property type="evidence" value="ECO:0007669"/>
    <property type="project" value="UniProtKB-KW"/>
</dbReference>
<comment type="similarity">
    <text evidence="2">Belongs to the FtsK/SpoIIIE/SftA family.</text>
</comment>
<dbReference type="SMART" id="SM00382">
    <property type="entry name" value="AAA"/>
    <property type="match status" value="1"/>
</dbReference>
<dbReference type="InterPro" id="IPR041027">
    <property type="entry name" value="FtsK_alpha"/>
</dbReference>
<dbReference type="PROSITE" id="PS50901">
    <property type="entry name" value="FTSK"/>
    <property type="match status" value="1"/>
</dbReference>
<evidence type="ECO:0000313" key="20">
    <source>
        <dbReference type="Proteomes" id="UP000288812"/>
    </source>
</evidence>
<dbReference type="Pfam" id="PF01580">
    <property type="entry name" value="FtsK_SpoIIIE"/>
    <property type="match status" value="1"/>
</dbReference>
<evidence type="ECO:0000256" key="14">
    <source>
        <dbReference type="ARBA" id="ARBA00025923"/>
    </source>
</evidence>
<dbReference type="InterPro" id="IPR025199">
    <property type="entry name" value="FtsK_4TM"/>
</dbReference>
<dbReference type="InterPro" id="IPR027417">
    <property type="entry name" value="P-loop_NTPase"/>
</dbReference>
<dbReference type="GO" id="GO:0051301">
    <property type="term" value="P:cell division"/>
    <property type="evidence" value="ECO:0007669"/>
    <property type="project" value="UniProtKB-KW"/>
</dbReference>
<dbReference type="GO" id="GO:0005886">
    <property type="term" value="C:plasma membrane"/>
    <property type="evidence" value="ECO:0007669"/>
    <property type="project" value="UniProtKB-SubCell"/>
</dbReference>
<accession>A0A437S568</accession>
<reference evidence="19 20" key="1">
    <citation type="submission" date="2018-11" db="EMBL/GenBank/DDBJ databases">
        <title>Genome sequencing and assembly of Anaerosphaera sp. nov., GS7-6-2.</title>
        <authorList>
            <person name="Rettenmaier R."/>
            <person name="Liebl W."/>
            <person name="Zverlov V."/>
        </authorList>
    </citation>
    <scope>NUCLEOTIDE SEQUENCE [LARGE SCALE GENOMIC DNA]</scope>
    <source>
        <strain evidence="19 20">GS7-6-2</strain>
    </source>
</reference>
<feature type="transmembrane region" description="Helical" evidence="17">
    <location>
        <begin position="45"/>
        <end position="62"/>
    </location>
</feature>
<keyword evidence="9 17" id="KW-1133">Transmembrane helix</keyword>
<feature type="transmembrane region" description="Helical" evidence="17">
    <location>
        <begin position="74"/>
        <end position="99"/>
    </location>
</feature>
<keyword evidence="11 17" id="KW-0472">Membrane</keyword>
<keyword evidence="5 17" id="KW-0812">Transmembrane</keyword>
<comment type="subunit">
    <text evidence="14">Homohexamer. Forms a ring that surrounds DNA.</text>
</comment>
<evidence type="ECO:0000256" key="10">
    <source>
        <dbReference type="ARBA" id="ARBA00023125"/>
    </source>
</evidence>
<feature type="binding site" evidence="15">
    <location>
        <begin position="378"/>
        <end position="385"/>
    </location>
    <ligand>
        <name>ATP</name>
        <dbReference type="ChEBI" id="CHEBI:30616"/>
    </ligand>
</feature>
<keyword evidence="20" id="KW-1185">Reference proteome</keyword>
<organism evidence="19 20">
    <name type="scientific">Anaerosphaera multitolerans</name>
    <dbReference type="NCBI Taxonomy" id="2487351"/>
    <lineage>
        <taxon>Bacteria</taxon>
        <taxon>Bacillati</taxon>
        <taxon>Bacillota</taxon>
        <taxon>Tissierellia</taxon>
        <taxon>Tissierellales</taxon>
        <taxon>Peptoniphilaceae</taxon>
        <taxon>Anaerosphaera</taxon>
    </lineage>
</organism>
<dbReference type="InterPro" id="IPR036388">
    <property type="entry name" value="WH-like_DNA-bd_sf"/>
</dbReference>
<feature type="domain" description="FtsK" evidence="18">
    <location>
        <begin position="350"/>
        <end position="553"/>
    </location>
</feature>
<feature type="transmembrane region" description="Helical" evidence="17">
    <location>
        <begin position="12"/>
        <end position="33"/>
    </location>
</feature>
<evidence type="ECO:0000256" key="4">
    <source>
        <dbReference type="ARBA" id="ARBA00022618"/>
    </source>
</evidence>
<keyword evidence="12" id="KW-0131">Cell cycle</keyword>
<evidence type="ECO:0000256" key="12">
    <source>
        <dbReference type="ARBA" id="ARBA00023306"/>
    </source>
</evidence>
<dbReference type="Pfam" id="PF09397">
    <property type="entry name" value="FtsK_gamma"/>
    <property type="match status" value="1"/>
</dbReference>
<evidence type="ECO:0000256" key="15">
    <source>
        <dbReference type="PROSITE-ProRule" id="PRU00289"/>
    </source>
</evidence>
<dbReference type="EMBL" id="RLIH01000014">
    <property type="protein sequence ID" value="RVU54192.1"/>
    <property type="molecule type" value="Genomic_DNA"/>
</dbReference>